<organism evidence="2 3">
    <name type="scientific">Prevotella communis</name>
    <dbReference type="NCBI Taxonomy" id="2913614"/>
    <lineage>
        <taxon>Bacteria</taxon>
        <taxon>Pseudomonadati</taxon>
        <taxon>Bacteroidota</taxon>
        <taxon>Bacteroidia</taxon>
        <taxon>Bacteroidales</taxon>
        <taxon>Prevotellaceae</taxon>
        <taxon>Prevotella</taxon>
    </lineage>
</organism>
<evidence type="ECO:0000313" key="2">
    <source>
        <dbReference type="EMBL" id="SDH22335.1"/>
    </source>
</evidence>
<keyword evidence="3" id="KW-1185">Reference proteome</keyword>
<evidence type="ECO:0000313" key="3">
    <source>
        <dbReference type="Proteomes" id="UP000198779"/>
    </source>
</evidence>
<feature type="chain" id="PRO_5011495208" description="Outer membrane protein beta-barrel domain-containing protein" evidence="1">
    <location>
        <begin position="20"/>
        <end position="379"/>
    </location>
</feature>
<dbReference type="AlphaFoldDB" id="A0A1G8AMX0"/>
<proteinExistence type="predicted"/>
<accession>A0A1G8AMX0</accession>
<evidence type="ECO:0000256" key="1">
    <source>
        <dbReference type="SAM" id="SignalP"/>
    </source>
</evidence>
<dbReference type="Proteomes" id="UP000198779">
    <property type="component" value="Unassembled WGS sequence"/>
</dbReference>
<name>A0A1G8AMX0_9BACT</name>
<reference evidence="3" key="1">
    <citation type="submission" date="2016-10" db="EMBL/GenBank/DDBJ databases">
        <authorList>
            <person name="Varghese N."/>
            <person name="Submissions S."/>
        </authorList>
    </citation>
    <scope>NUCLEOTIDE SEQUENCE [LARGE SCALE GENOMIC DNA]</scope>
    <source>
        <strain evidence="3">BP1-148</strain>
    </source>
</reference>
<gene>
    <name evidence="2" type="ORF">SAMN04487901_1205</name>
</gene>
<dbReference type="RefSeq" id="WP_143010177.1">
    <property type="nucleotide sequence ID" value="NZ_FNCQ01000020.1"/>
</dbReference>
<evidence type="ECO:0008006" key="4">
    <source>
        <dbReference type="Google" id="ProtNLM"/>
    </source>
</evidence>
<dbReference type="STRING" id="645274.SAMN04487901_1205"/>
<sequence length="379" mass="43647">MKRLFLCYLFLMVAIDIVAQHVDTPKKQVSGYVITNDNDTIHGTIDYISKKENNAVCRFLPEGKTTYRMYQPYDIRGYRFMDDGSFYVSSTLPINGKDSNLFAECLLLGGVSLYSYQDGDQTYYYMVDANGKTATIKEESYDDYRTEDAMKRKRENLRGAAEIMFISSEATQALWKNDITAANLKKTTRRYNQMYCKEAGDCVEFEYDNSKSKYATRFLMEGGMRWGQINDKNLSYHAMMPHVALGFEFGASRNHPNLAYQFMVLAGLYKNKVMDLDEYSHLRVMENDKLWIEIDCGLIYRFDTKKKHRPYICGGTTLSMTQGLYGGLGYEFCMGSRLLRVGAKGNCRFINLANILDSNIFEFKKMPSKSLDLSVAWVF</sequence>
<feature type="signal peptide" evidence="1">
    <location>
        <begin position="1"/>
        <end position="19"/>
    </location>
</feature>
<dbReference type="EMBL" id="FNCQ01000020">
    <property type="protein sequence ID" value="SDH22335.1"/>
    <property type="molecule type" value="Genomic_DNA"/>
</dbReference>
<keyword evidence="1" id="KW-0732">Signal</keyword>
<protein>
    <recommendedName>
        <fullName evidence="4">Outer membrane protein beta-barrel domain-containing protein</fullName>
    </recommendedName>
</protein>